<reference evidence="2" key="2">
    <citation type="journal article" date="2015" name="Data Brief">
        <title>Shoot transcriptome of the giant reed, Arundo donax.</title>
        <authorList>
            <person name="Barrero R.A."/>
            <person name="Guerrero F.D."/>
            <person name="Moolhuijzen P."/>
            <person name="Goolsby J.A."/>
            <person name="Tidwell J."/>
            <person name="Bellgard S.E."/>
            <person name="Bellgard M.I."/>
        </authorList>
    </citation>
    <scope>NUCLEOTIDE SEQUENCE</scope>
    <source>
        <tissue evidence="2">Shoot tissue taken approximately 20 cm above the soil surface</tissue>
    </source>
</reference>
<proteinExistence type="predicted"/>
<reference evidence="2" key="1">
    <citation type="submission" date="2014-09" db="EMBL/GenBank/DDBJ databases">
        <authorList>
            <person name="Magalhaes I.L.F."/>
            <person name="Oliveira U."/>
            <person name="Santos F.R."/>
            <person name="Vidigal T.H.D.A."/>
            <person name="Brescovit A.D."/>
            <person name="Santos A.J."/>
        </authorList>
    </citation>
    <scope>NUCLEOTIDE SEQUENCE</scope>
    <source>
        <tissue evidence="2">Shoot tissue taken approximately 20 cm above the soil surface</tissue>
    </source>
</reference>
<feature type="region of interest" description="Disordered" evidence="1">
    <location>
        <begin position="1"/>
        <end position="28"/>
    </location>
</feature>
<protein>
    <submittedName>
        <fullName evidence="2">Uncharacterized protein</fullName>
    </submittedName>
</protein>
<dbReference type="AlphaFoldDB" id="A0A0A8ZC69"/>
<sequence length="87" mass="9039">MEVDPPRASADEKVSASPPLPPRSPRRPLGGLWGLGLHPLPLPGSATAVDLLAPVILASGGAATSDLLGDLWRRALGLAWSLNAWFP</sequence>
<organism evidence="2">
    <name type="scientific">Arundo donax</name>
    <name type="common">Giant reed</name>
    <name type="synonym">Donax arundinaceus</name>
    <dbReference type="NCBI Taxonomy" id="35708"/>
    <lineage>
        <taxon>Eukaryota</taxon>
        <taxon>Viridiplantae</taxon>
        <taxon>Streptophyta</taxon>
        <taxon>Embryophyta</taxon>
        <taxon>Tracheophyta</taxon>
        <taxon>Spermatophyta</taxon>
        <taxon>Magnoliopsida</taxon>
        <taxon>Liliopsida</taxon>
        <taxon>Poales</taxon>
        <taxon>Poaceae</taxon>
        <taxon>PACMAD clade</taxon>
        <taxon>Arundinoideae</taxon>
        <taxon>Arundineae</taxon>
        <taxon>Arundo</taxon>
    </lineage>
</organism>
<name>A0A0A8ZC69_ARUDO</name>
<dbReference type="EMBL" id="GBRH01263565">
    <property type="protein sequence ID" value="JAD34330.1"/>
    <property type="molecule type" value="Transcribed_RNA"/>
</dbReference>
<evidence type="ECO:0000313" key="2">
    <source>
        <dbReference type="EMBL" id="JAD34330.1"/>
    </source>
</evidence>
<evidence type="ECO:0000256" key="1">
    <source>
        <dbReference type="SAM" id="MobiDB-lite"/>
    </source>
</evidence>
<accession>A0A0A8ZC69</accession>